<reference evidence="1" key="1">
    <citation type="submission" date="2014-09" db="EMBL/GenBank/DDBJ databases">
        <authorList>
            <person name="Magalhaes I.L.F."/>
            <person name="Oliveira U."/>
            <person name="Santos F.R."/>
            <person name="Vidigal T.H.D.A."/>
            <person name="Brescovit A.D."/>
            <person name="Santos A.J."/>
        </authorList>
    </citation>
    <scope>NUCLEOTIDE SEQUENCE</scope>
    <source>
        <tissue evidence="1">Shoot tissue taken approximately 20 cm above the soil surface</tissue>
    </source>
</reference>
<protein>
    <submittedName>
        <fullName evidence="1">Uncharacterized protein</fullName>
    </submittedName>
</protein>
<evidence type="ECO:0000313" key="1">
    <source>
        <dbReference type="EMBL" id="JAE02645.1"/>
    </source>
</evidence>
<organism evidence="1">
    <name type="scientific">Arundo donax</name>
    <name type="common">Giant reed</name>
    <name type="synonym">Donax arundinaceus</name>
    <dbReference type="NCBI Taxonomy" id="35708"/>
    <lineage>
        <taxon>Eukaryota</taxon>
        <taxon>Viridiplantae</taxon>
        <taxon>Streptophyta</taxon>
        <taxon>Embryophyta</taxon>
        <taxon>Tracheophyta</taxon>
        <taxon>Spermatophyta</taxon>
        <taxon>Magnoliopsida</taxon>
        <taxon>Liliopsida</taxon>
        <taxon>Poales</taxon>
        <taxon>Poaceae</taxon>
        <taxon>PACMAD clade</taxon>
        <taxon>Arundinoideae</taxon>
        <taxon>Arundineae</taxon>
        <taxon>Arundo</taxon>
    </lineage>
</organism>
<accession>A0A0A9EPK8</accession>
<dbReference type="EMBL" id="GBRH01195251">
    <property type="protein sequence ID" value="JAE02645.1"/>
    <property type="molecule type" value="Transcribed_RNA"/>
</dbReference>
<proteinExistence type="predicted"/>
<reference evidence="1" key="2">
    <citation type="journal article" date="2015" name="Data Brief">
        <title>Shoot transcriptome of the giant reed, Arundo donax.</title>
        <authorList>
            <person name="Barrero R.A."/>
            <person name="Guerrero F.D."/>
            <person name="Moolhuijzen P."/>
            <person name="Goolsby J.A."/>
            <person name="Tidwell J."/>
            <person name="Bellgard S.E."/>
            <person name="Bellgard M.I."/>
        </authorList>
    </citation>
    <scope>NUCLEOTIDE SEQUENCE</scope>
    <source>
        <tissue evidence="1">Shoot tissue taken approximately 20 cm above the soil surface</tissue>
    </source>
</reference>
<name>A0A0A9EPK8_ARUDO</name>
<dbReference type="AlphaFoldDB" id="A0A0A9EPK8"/>
<sequence length="117" mass="13971">MAWTLRPPIMKWSRKLSFMKCILLRKSQKEAGGDLGNKNQRMTKRQRRKRAHLICPMLLLLEIQWTNKWLWTLMISTTYRIRRKETSTHLKIQRNHQLQLVVVPLRSVSAYGELQAS</sequence>